<evidence type="ECO:0000256" key="2">
    <source>
        <dbReference type="SAM" id="MobiDB-lite"/>
    </source>
</evidence>
<proteinExistence type="inferred from homology"/>
<dbReference type="InterPro" id="IPR015943">
    <property type="entry name" value="WD40/YVTN_repeat-like_dom_sf"/>
</dbReference>
<dbReference type="Proteomes" id="UP000198983">
    <property type="component" value="Chromosome I"/>
</dbReference>
<accession>A0A1H1LD50</accession>
<dbReference type="SUPFAM" id="SSF51004">
    <property type="entry name" value="C-terminal (heme d1) domain of cytochrome cd1-nitrite reductase"/>
    <property type="match status" value="1"/>
</dbReference>
<dbReference type="OrthoDB" id="9790815at2"/>
<dbReference type="STRING" id="117157.SAMN04489717_0269"/>
<dbReference type="GO" id="GO:0017057">
    <property type="term" value="F:6-phosphogluconolactonase activity"/>
    <property type="evidence" value="ECO:0007669"/>
    <property type="project" value="TreeGrafter"/>
</dbReference>
<dbReference type="PANTHER" id="PTHR30344">
    <property type="entry name" value="6-PHOSPHOGLUCONOLACTONASE-RELATED"/>
    <property type="match status" value="1"/>
</dbReference>
<keyword evidence="3" id="KW-0413">Isomerase</keyword>
<name>A0A1H1LD50_9ACTN</name>
<dbReference type="GO" id="GO:0016853">
    <property type="term" value="F:isomerase activity"/>
    <property type="evidence" value="ECO:0007669"/>
    <property type="project" value="UniProtKB-KW"/>
</dbReference>
<organism evidence="3 4">
    <name type="scientific">Actinopolymorpha singaporensis</name>
    <dbReference type="NCBI Taxonomy" id="117157"/>
    <lineage>
        <taxon>Bacteria</taxon>
        <taxon>Bacillati</taxon>
        <taxon>Actinomycetota</taxon>
        <taxon>Actinomycetes</taxon>
        <taxon>Propionibacteriales</taxon>
        <taxon>Actinopolymorphaceae</taxon>
        <taxon>Actinopolymorpha</taxon>
    </lineage>
</organism>
<feature type="region of interest" description="Disordered" evidence="2">
    <location>
        <begin position="134"/>
        <end position="155"/>
    </location>
</feature>
<dbReference type="Pfam" id="PF10282">
    <property type="entry name" value="Lactonase"/>
    <property type="match status" value="1"/>
</dbReference>
<sequence>MDGIRRVYIGSFTKDAGGEGTGISLAHQDTGTGALRFVDVVAQTTSPAFLAWHPDGTHLYAVNERGDASVTAYAVGSDGGLSELNTEPTGGNGACHLTVHPSGRFLLTANYGSGHLSVHPIRPDGSLAERSDLIQHEGSGPRPDRQEGPHAHHIRVDPSGRHVLAVDLGLDAVLTYTLDLDDGTLAPGPVAETAPGAGPRHLAFGPDNLVHVAGELDSTVTTYVLDPATGALTHQGVAPSTLAQAPDDNYPSEIGISDDGRMLYVANRGLDVIGALSVQGGRVKPVADVPTGGAWPRHLVVSGQHLYVANERSHQVTHFVLDAATGVPEQADDVLEIPSPACVLPAPQ</sequence>
<dbReference type="InterPro" id="IPR011048">
    <property type="entry name" value="Haem_d1_sf"/>
</dbReference>
<reference evidence="3 4" key="1">
    <citation type="submission" date="2016-10" db="EMBL/GenBank/DDBJ databases">
        <authorList>
            <person name="de Groot N.N."/>
        </authorList>
    </citation>
    <scope>NUCLEOTIDE SEQUENCE [LARGE SCALE GENOMIC DNA]</scope>
    <source>
        <strain evidence="3 4">DSM 22024</strain>
    </source>
</reference>
<dbReference type="InterPro" id="IPR050282">
    <property type="entry name" value="Cycloisomerase_2"/>
</dbReference>
<evidence type="ECO:0000256" key="1">
    <source>
        <dbReference type="ARBA" id="ARBA00005564"/>
    </source>
</evidence>
<dbReference type="InterPro" id="IPR019405">
    <property type="entry name" value="Lactonase_7-beta_prop"/>
</dbReference>
<comment type="similarity">
    <text evidence="1">Belongs to the cycloisomerase 2 family.</text>
</comment>
<protein>
    <submittedName>
        <fullName evidence="3">6-phosphogluconolactonase, cycloisomerase 2 family</fullName>
    </submittedName>
</protein>
<keyword evidence="4" id="KW-1185">Reference proteome</keyword>
<evidence type="ECO:0000313" key="4">
    <source>
        <dbReference type="Proteomes" id="UP000198983"/>
    </source>
</evidence>
<feature type="compositionally biased region" description="Basic and acidic residues" evidence="2">
    <location>
        <begin position="142"/>
        <end position="155"/>
    </location>
</feature>
<dbReference type="AlphaFoldDB" id="A0A1H1LD50"/>
<dbReference type="RefSeq" id="WP_157728144.1">
    <property type="nucleotide sequence ID" value="NZ_LT629732.1"/>
</dbReference>
<dbReference type="GO" id="GO:0005829">
    <property type="term" value="C:cytosol"/>
    <property type="evidence" value="ECO:0007669"/>
    <property type="project" value="TreeGrafter"/>
</dbReference>
<dbReference type="PANTHER" id="PTHR30344:SF1">
    <property type="entry name" value="6-PHOSPHOGLUCONOLACTONASE"/>
    <property type="match status" value="1"/>
</dbReference>
<dbReference type="EMBL" id="LT629732">
    <property type="protein sequence ID" value="SDR72433.1"/>
    <property type="molecule type" value="Genomic_DNA"/>
</dbReference>
<gene>
    <name evidence="3" type="ORF">SAMN04489717_0269</name>
</gene>
<dbReference type="Gene3D" id="2.130.10.10">
    <property type="entry name" value="YVTN repeat-like/Quinoprotein amine dehydrogenase"/>
    <property type="match status" value="1"/>
</dbReference>
<evidence type="ECO:0000313" key="3">
    <source>
        <dbReference type="EMBL" id="SDR72433.1"/>
    </source>
</evidence>